<proteinExistence type="predicted"/>
<dbReference type="Proteomes" id="UP000805704">
    <property type="component" value="Chromosome 3"/>
</dbReference>
<sequence>MGHQKVEESYLDSPGGFQRYWHAKEIPLDMFSLQHNGGDSMMIWGAFSFNVEMELQFVQGCQNAAGSVEILRQGSLLTENDWVFQQDVSVHNAHLTKDFFQG</sequence>
<reference evidence="1" key="1">
    <citation type="submission" date="2020-04" db="EMBL/GenBank/DDBJ databases">
        <title>A chromosome-scale assembly and high-density genetic map of the yellow drum (Nibea albiflora) genome.</title>
        <authorList>
            <person name="Xu D."/>
            <person name="Zhang W."/>
            <person name="Chen R."/>
            <person name="Tan P."/>
            <person name="Wang L."/>
            <person name="Song H."/>
            <person name="Tian L."/>
            <person name="Zhu Q."/>
            <person name="Wang B."/>
        </authorList>
    </citation>
    <scope>NUCLEOTIDE SEQUENCE</scope>
    <source>
        <strain evidence="1">ZJHYS-2018</strain>
    </source>
</reference>
<evidence type="ECO:0000313" key="1">
    <source>
        <dbReference type="EMBL" id="KAG8003766.1"/>
    </source>
</evidence>
<name>A0ACB7EPK2_NIBAL</name>
<evidence type="ECO:0000313" key="2">
    <source>
        <dbReference type="Proteomes" id="UP000805704"/>
    </source>
</evidence>
<dbReference type="EMBL" id="CM024791">
    <property type="protein sequence ID" value="KAG8003766.1"/>
    <property type="molecule type" value="Genomic_DNA"/>
</dbReference>
<comment type="caution">
    <text evidence="1">The sequence shown here is derived from an EMBL/GenBank/DDBJ whole genome shotgun (WGS) entry which is preliminary data.</text>
</comment>
<organism evidence="1 2">
    <name type="scientific">Nibea albiflora</name>
    <name type="common">Yellow drum</name>
    <name type="synonym">Corvina albiflora</name>
    <dbReference type="NCBI Taxonomy" id="240163"/>
    <lineage>
        <taxon>Eukaryota</taxon>
        <taxon>Metazoa</taxon>
        <taxon>Chordata</taxon>
        <taxon>Craniata</taxon>
        <taxon>Vertebrata</taxon>
        <taxon>Euteleostomi</taxon>
        <taxon>Actinopterygii</taxon>
        <taxon>Neopterygii</taxon>
        <taxon>Teleostei</taxon>
        <taxon>Neoteleostei</taxon>
        <taxon>Acanthomorphata</taxon>
        <taxon>Eupercaria</taxon>
        <taxon>Sciaenidae</taxon>
        <taxon>Nibea</taxon>
    </lineage>
</organism>
<accession>A0ACB7EPK2</accession>
<protein>
    <submittedName>
        <fullName evidence="1">Transposable element Tc3 transposase</fullName>
    </submittedName>
</protein>
<keyword evidence="2" id="KW-1185">Reference proteome</keyword>
<gene>
    <name evidence="1" type="primary">TC3A</name>
    <name evidence="1" type="ORF">GBF38_007738</name>
</gene>